<evidence type="ECO:0000256" key="3">
    <source>
        <dbReference type="ARBA" id="ARBA00022989"/>
    </source>
</evidence>
<feature type="transmembrane region" description="Helical" evidence="5">
    <location>
        <begin position="12"/>
        <end position="29"/>
    </location>
</feature>
<evidence type="ECO:0000256" key="1">
    <source>
        <dbReference type="ARBA" id="ARBA00004141"/>
    </source>
</evidence>
<dbReference type="EMBL" id="QOPE01000001">
    <property type="protein sequence ID" value="RCL42887.1"/>
    <property type="molecule type" value="Genomic_DNA"/>
</dbReference>
<keyword evidence="2 5" id="KW-0812">Transmembrane</keyword>
<organism evidence="6 7">
    <name type="scientific">SAR86 cluster bacterium</name>
    <dbReference type="NCBI Taxonomy" id="2030880"/>
    <lineage>
        <taxon>Bacteria</taxon>
        <taxon>Pseudomonadati</taxon>
        <taxon>Pseudomonadota</taxon>
        <taxon>Gammaproteobacteria</taxon>
        <taxon>SAR86 cluster</taxon>
    </lineage>
</organism>
<dbReference type="Pfam" id="PF02674">
    <property type="entry name" value="Colicin_V"/>
    <property type="match status" value="1"/>
</dbReference>
<dbReference type="PANTHER" id="PTHR36926:SF1">
    <property type="entry name" value="COLICIN V PRODUCTION PROTEIN"/>
    <property type="match status" value="1"/>
</dbReference>
<gene>
    <name evidence="6" type="ORF">DBW96_00335</name>
</gene>
<feature type="transmembrane region" description="Helical" evidence="5">
    <location>
        <begin position="73"/>
        <end position="94"/>
    </location>
</feature>
<evidence type="ECO:0000256" key="4">
    <source>
        <dbReference type="ARBA" id="ARBA00023136"/>
    </source>
</evidence>
<dbReference type="InterPro" id="IPR003825">
    <property type="entry name" value="Colicin-V_CvpA"/>
</dbReference>
<dbReference type="GO" id="GO:0009403">
    <property type="term" value="P:toxin biosynthetic process"/>
    <property type="evidence" value="ECO:0007669"/>
    <property type="project" value="InterPro"/>
</dbReference>
<keyword evidence="4 5" id="KW-0472">Membrane</keyword>
<protein>
    <submittedName>
        <fullName evidence="6">CvpA family protein</fullName>
    </submittedName>
</protein>
<name>A0A368C180_9GAMM</name>
<sequence>MEIAALNELDMIILSIIVVSAIISLFRGFVKEAFSLILWISAFFLTILFQPSAQKFLSNFSISVSLLEPLTYIIVFVSLIFIGGLVINFIHGLVQWSGLSGFNRLLGAMFGSLRGVLIVSLLFIVADDYVEQSTLAENSQIYPIIKTYNPVLISKISSMIEDTNSGMLTSEQPILGNT</sequence>
<dbReference type="GO" id="GO:0016020">
    <property type="term" value="C:membrane"/>
    <property type="evidence" value="ECO:0007669"/>
    <property type="project" value="UniProtKB-SubCell"/>
</dbReference>
<reference evidence="6 7" key="1">
    <citation type="journal article" date="2018" name="Microbiome">
        <title>Fine metagenomic profile of the Mediterranean stratified and mixed water columns revealed by assembly and recruitment.</title>
        <authorList>
            <person name="Haro-Moreno J.M."/>
            <person name="Lopez-Perez M."/>
            <person name="De La Torre J.R."/>
            <person name="Picazo A."/>
            <person name="Camacho A."/>
            <person name="Rodriguez-Valera F."/>
        </authorList>
    </citation>
    <scope>NUCLEOTIDE SEQUENCE [LARGE SCALE GENOMIC DNA]</scope>
    <source>
        <strain evidence="6">MED-G82</strain>
    </source>
</reference>
<dbReference type="Proteomes" id="UP000253307">
    <property type="component" value="Unassembled WGS sequence"/>
</dbReference>
<dbReference type="InterPro" id="IPR052719">
    <property type="entry name" value="CvpA-like"/>
</dbReference>
<dbReference type="PANTHER" id="PTHR36926">
    <property type="entry name" value="COLICIN V PRODUCTION PROTEIN"/>
    <property type="match status" value="1"/>
</dbReference>
<evidence type="ECO:0000313" key="7">
    <source>
        <dbReference type="Proteomes" id="UP000253307"/>
    </source>
</evidence>
<feature type="transmembrane region" description="Helical" evidence="5">
    <location>
        <begin position="106"/>
        <end position="126"/>
    </location>
</feature>
<dbReference type="AlphaFoldDB" id="A0A368C180"/>
<evidence type="ECO:0000256" key="2">
    <source>
        <dbReference type="ARBA" id="ARBA00022692"/>
    </source>
</evidence>
<evidence type="ECO:0000256" key="5">
    <source>
        <dbReference type="SAM" id="Phobius"/>
    </source>
</evidence>
<keyword evidence="3 5" id="KW-1133">Transmembrane helix</keyword>
<evidence type="ECO:0000313" key="6">
    <source>
        <dbReference type="EMBL" id="RCL42887.1"/>
    </source>
</evidence>
<comment type="caution">
    <text evidence="6">The sequence shown here is derived from an EMBL/GenBank/DDBJ whole genome shotgun (WGS) entry which is preliminary data.</text>
</comment>
<accession>A0A368C180</accession>
<proteinExistence type="predicted"/>
<feature type="transmembrane region" description="Helical" evidence="5">
    <location>
        <begin position="36"/>
        <end position="53"/>
    </location>
</feature>
<comment type="subcellular location">
    <subcellularLocation>
        <location evidence="1">Membrane</location>
        <topology evidence="1">Multi-pass membrane protein</topology>
    </subcellularLocation>
</comment>